<dbReference type="InterPro" id="IPR033140">
    <property type="entry name" value="Lipase_GDXG_put_SER_AS"/>
</dbReference>
<dbReference type="InterPro" id="IPR013094">
    <property type="entry name" value="AB_hydrolase_3"/>
</dbReference>
<dbReference type="InterPro" id="IPR029058">
    <property type="entry name" value="AB_hydrolase_fold"/>
</dbReference>
<proteinExistence type="inferred from homology"/>
<feature type="domain" description="Alpha/beta hydrolase fold-3" evidence="4">
    <location>
        <begin position="74"/>
        <end position="280"/>
    </location>
</feature>
<organism evidence="5 6">
    <name type="scientific">Oceanobacillus neutriphilus</name>
    <dbReference type="NCBI Taxonomy" id="531815"/>
    <lineage>
        <taxon>Bacteria</taxon>
        <taxon>Bacillati</taxon>
        <taxon>Bacillota</taxon>
        <taxon>Bacilli</taxon>
        <taxon>Bacillales</taxon>
        <taxon>Bacillaceae</taxon>
        <taxon>Oceanobacillus</taxon>
    </lineage>
</organism>
<dbReference type="Gene3D" id="3.40.50.1820">
    <property type="entry name" value="alpha/beta hydrolase"/>
    <property type="match status" value="1"/>
</dbReference>
<reference evidence="6" key="1">
    <citation type="journal article" date="2019" name="Int. J. Syst. Evol. Microbiol.">
        <title>The Global Catalogue of Microorganisms (GCM) 10K type strain sequencing project: providing services to taxonomists for standard genome sequencing and annotation.</title>
        <authorList>
            <consortium name="The Broad Institute Genomics Platform"/>
            <consortium name="The Broad Institute Genome Sequencing Center for Infectious Disease"/>
            <person name="Wu L."/>
            <person name="Ma J."/>
        </authorList>
    </citation>
    <scope>NUCLEOTIDE SEQUENCE [LARGE SCALE GENOMIC DNA]</scope>
    <source>
        <strain evidence="6">CGMCC 1.7693</strain>
    </source>
</reference>
<name>A0ABQ2NN77_9BACI</name>
<comment type="similarity">
    <text evidence="1">Belongs to the 'GDXG' lipolytic enzyme family.</text>
</comment>
<dbReference type="InterPro" id="IPR050300">
    <property type="entry name" value="GDXG_lipolytic_enzyme"/>
</dbReference>
<dbReference type="PANTHER" id="PTHR48081">
    <property type="entry name" value="AB HYDROLASE SUPERFAMILY PROTEIN C4A8.06C"/>
    <property type="match status" value="1"/>
</dbReference>
<feature type="active site" evidence="3">
    <location>
        <position position="152"/>
    </location>
</feature>
<evidence type="ECO:0000256" key="2">
    <source>
        <dbReference type="ARBA" id="ARBA00022801"/>
    </source>
</evidence>
<dbReference type="Pfam" id="PF07859">
    <property type="entry name" value="Abhydrolase_3"/>
    <property type="match status" value="1"/>
</dbReference>
<dbReference type="Proteomes" id="UP000641206">
    <property type="component" value="Unassembled WGS sequence"/>
</dbReference>
<dbReference type="PANTHER" id="PTHR48081:SF8">
    <property type="entry name" value="ALPHA_BETA HYDROLASE FOLD-3 DOMAIN-CONTAINING PROTEIN-RELATED"/>
    <property type="match status" value="1"/>
</dbReference>
<comment type="caution">
    <text evidence="5">The sequence shown here is derived from an EMBL/GenBank/DDBJ whole genome shotgun (WGS) entry which is preliminary data.</text>
</comment>
<protein>
    <submittedName>
        <fullName evidence="5">Lipase/esterase</fullName>
    </submittedName>
</protein>
<dbReference type="EMBL" id="BMLW01000001">
    <property type="protein sequence ID" value="GGP06835.1"/>
    <property type="molecule type" value="Genomic_DNA"/>
</dbReference>
<dbReference type="SUPFAM" id="SSF53474">
    <property type="entry name" value="alpha/beta-Hydrolases"/>
    <property type="match status" value="1"/>
</dbReference>
<dbReference type="PROSITE" id="PS01174">
    <property type="entry name" value="LIPASE_GDXG_SER"/>
    <property type="match status" value="1"/>
</dbReference>
<evidence type="ECO:0000313" key="6">
    <source>
        <dbReference type="Proteomes" id="UP000641206"/>
    </source>
</evidence>
<evidence type="ECO:0000256" key="3">
    <source>
        <dbReference type="PROSITE-ProRule" id="PRU10038"/>
    </source>
</evidence>
<keyword evidence="2" id="KW-0378">Hydrolase</keyword>
<evidence type="ECO:0000256" key="1">
    <source>
        <dbReference type="ARBA" id="ARBA00010515"/>
    </source>
</evidence>
<gene>
    <name evidence="5" type="ORF">GCM10011346_00110</name>
</gene>
<sequence length="312" mass="35216">MLNDKIKEHLTNNSSPINWESVHSARESFLKYRKNLKEIQVEVAFIENRIVTYNNLTIPMRIYTPEGIGPHPLVVYFHGGGFVLGDLSSVDNLCRYICKYSERIVISVDYRLAPENPYPAALEDALASIQWACNYAGEINAESTNIAIAGDSAGGNLAAQAAILLRDSKEVSINSQWLFYPWLDFKLNSKTHKLYGEGYNLTTEELEWYTSFYLPHHVDRDLPNISPLLQKNLNALPDSIILTAQYDPLQNDGLVYAKALLDAGNSVDYTCCKSLTHSFLNMTGEIDEAREILDQIVAKMKGRNNKATLERY</sequence>
<evidence type="ECO:0000259" key="4">
    <source>
        <dbReference type="Pfam" id="PF07859"/>
    </source>
</evidence>
<evidence type="ECO:0000313" key="5">
    <source>
        <dbReference type="EMBL" id="GGP06835.1"/>
    </source>
</evidence>
<accession>A0ABQ2NN77</accession>
<keyword evidence="6" id="KW-1185">Reference proteome</keyword>